<feature type="signal peptide" evidence="2">
    <location>
        <begin position="1"/>
        <end position="17"/>
    </location>
</feature>
<reference evidence="3 4" key="1">
    <citation type="submission" date="2016-10" db="EMBL/GenBank/DDBJ databases">
        <authorList>
            <person name="de Groot N.N."/>
        </authorList>
    </citation>
    <scope>NUCLEOTIDE SEQUENCE [LARGE SCALE GENOMIC DNA]</scope>
    <source>
        <strain evidence="3 4">DSM 16077</strain>
    </source>
</reference>
<evidence type="ECO:0000313" key="3">
    <source>
        <dbReference type="EMBL" id="SDM11118.1"/>
    </source>
</evidence>
<dbReference type="Pfam" id="PF13181">
    <property type="entry name" value="TPR_8"/>
    <property type="match status" value="1"/>
</dbReference>
<dbReference type="Proteomes" id="UP000199759">
    <property type="component" value="Unassembled WGS sequence"/>
</dbReference>
<keyword evidence="1" id="KW-0802">TPR repeat</keyword>
<feature type="repeat" description="TPR" evidence="1">
    <location>
        <begin position="108"/>
        <end position="141"/>
    </location>
</feature>
<gene>
    <name evidence="3" type="ORF">SAMN04488568_10546</name>
</gene>
<accession>A0A1G9QJB3</accession>
<dbReference type="STRING" id="144026.SAMN04488568_10546"/>
<keyword evidence="4" id="KW-1185">Reference proteome</keyword>
<dbReference type="AlphaFoldDB" id="A0A1G9QJB3"/>
<dbReference type="RefSeq" id="WP_091768328.1">
    <property type="nucleotide sequence ID" value="NZ_FNHG01000005.1"/>
</dbReference>
<sequence length="194" mass="20856">MMILLASALLTFAAAQDAPPLTETVQIAPQVEFQTPQERLTARLDALATADEAAARPLVDEILALWSHSGSDTVSLLMDRGYAAEAAGDNDIAARMYDHVTALAPDFAEGWLAAGRVATQLEDWTYAFETLNTALTLEPRRFDAYVTLGRVLENAQALNAALDAYEEALEIHPTYAPAVTAKARIDAARAGRAL</sequence>
<dbReference type="Gene3D" id="1.25.40.10">
    <property type="entry name" value="Tetratricopeptide repeat domain"/>
    <property type="match status" value="1"/>
</dbReference>
<evidence type="ECO:0000313" key="4">
    <source>
        <dbReference type="Proteomes" id="UP000199759"/>
    </source>
</evidence>
<feature type="chain" id="PRO_5011575136" evidence="2">
    <location>
        <begin position="18"/>
        <end position="194"/>
    </location>
</feature>
<dbReference type="SMART" id="SM00028">
    <property type="entry name" value="TPR"/>
    <property type="match status" value="3"/>
</dbReference>
<proteinExistence type="predicted"/>
<protein>
    <submittedName>
        <fullName evidence="3">TPR repeat-containing protein</fullName>
    </submittedName>
</protein>
<feature type="repeat" description="TPR" evidence="1">
    <location>
        <begin position="142"/>
        <end position="175"/>
    </location>
</feature>
<name>A0A1G9QJB3_9PROT</name>
<dbReference type="EMBL" id="FNHG01000005">
    <property type="protein sequence ID" value="SDM11118.1"/>
    <property type="molecule type" value="Genomic_DNA"/>
</dbReference>
<dbReference type="PROSITE" id="PS50005">
    <property type="entry name" value="TPR"/>
    <property type="match status" value="2"/>
</dbReference>
<evidence type="ECO:0000256" key="2">
    <source>
        <dbReference type="SAM" id="SignalP"/>
    </source>
</evidence>
<dbReference type="SUPFAM" id="SSF48452">
    <property type="entry name" value="TPR-like"/>
    <property type="match status" value="1"/>
</dbReference>
<keyword evidence="2" id="KW-0732">Signal</keyword>
<organism evidence="3 4">
    <name type="scientific">Maricaulis salignorans</name>
    <dbReference type="NCBI Taxonomy" id="144026"/>
    <lineage>
        <taxon>Bacteria</taxon>
        <taxon>Pseudomonadati</taxon>
        <taxon>Pseudomonadota</taxon>
        <taxon>Alphaproteobacteria</taxon>
        <taxon>Maricaulales</taxon>
        <taxon>Maricaulaceae</taxon>
        <taxon>Maricaulis</taxon>
    </lineage>
</organism>
<evidence type="ECO:0000256" key="1">
    <source>
        <dbReference type="PROSITE-ProRule" id="PRU00339"/>
    </source>
</evidence>
<dbReference type="InterPro" id="IPR019734">
    <property type="entry name" value="TPR_rpt"/>
</dbReference>
<dbReference type="InterPro" id="IPR011990">
    <property type="entry name" value="TPR-like_helical_dom_sf"/>
</dbReference>